<evidence type="ECO:0000256" key="2">
    <source>
        <dbReference type="ARBA" id="ARBA00022448"/>
    </source>
</evidence>
<feature type="transmembrane region" description="Helical" evidence="6">
    <location>
        <begin position="400"/>
        <end position="420"/>
    </location>
</feature>
<feature type="transmembrane region" description="Helical" evidence="6">
    <location>
        <begin position="347"/>
        <end position="369"/>
    </location>
</feature>
<feature type="transmembrane region" description="Helical" evidence="6">
    <location>
        <begin position="110"/>
        <end position="128"/>
    </location>
</feature>
<name>A0ABR7I8T4_9FIRM</name>
<feature type="transmembrane region" description="Helical" evidence="6">
    <location>
        <begin position="494"/>
        <end position="523"/>
    </location>
</feature>
<accession>A0ABR7I8T4</accession>
<feature type="transmembrane region" description="Helical" evidence="6">
    <location>
        <begin position="319"/>
        <end position="341"/>
    </location>
</feature>
<dbReference type="NCBIfam" id="TIGR00733">
    <property type="entry name" value="OPT family oligopeptide transporter"/>
    <property type="match status" value="1"/>
</dbReference>
<dbReference type="InterPro" id="IPR004814">
    <property type="entry name" value="Oligopep_transpt"/>
</dbReference>
<dbReference type="PANTHER" id="PTHR31645:SF0">
    <property type="entry name" value="OLIGOPEPTIDE TRANSPORTER YGL114W-RELATED"/>
    <property type="match status" value="1"/>
</dbReference>
<evidence type="ECO:0000256" key="3">
    <source>
        <dbReference type="ARBA" id="ARBA00022692"/>
    </source>
</evidence>
<dbReference type="Pfam" id="PF03169">
    <property type="entry name" value="OPT"/>
    <property type="match status" value="1"/>
</dbReference>
<feature type="transmembrane region" description="Helical" evidence="6">
    <location>
        <begin position="229"/>
        <end position="251"/>
    </location>
</feature>
<evidence type="ECO:0000313" key="8">
    <source>
        <dbReference type="Proteomes" id="UP000621540"/>
    </source>
</evidence>
<evidence type="ECO:0000256" key="4">
    <source>
        <dbReference type="ARBA" id="ARBA00022989"/>
    </source>
</evidence>
<reference evidence="7 8" key="1">
    <citation type="submission" date="2020-08" db="EMBL/GenBank/DDBJ databases">
        <title>Genome public.</title>
        <authorList>
            <person name="Liu C."/>
            <person name="Sun Q."/>
        </authorList>
    </citation>
    <scope>NUCLEOTIDE SEQUENCE [LARGE SCALE GENOMIC DNA]</scope>
    <source>
        <strain evidence="7 8">BX0805</strain>
    </source>
</reference>
<dbReference type="PANTHER" id="PTHR31645">
    <property type="entry name" value="OLIGOPEPTIDE TRANSPORTER YGL114W-RELATED"/>
    <property type="match status" value="1"/>
</dbReference>
<comment type="subcellular location">
    <subcellularLocation>
        <location evidence="1">Membrane</location>
        <topology evidence="1">Multi-pass membrane protein</topology>
    </subcellularLocation>
</comment>
<evidence type="ECO:0000256" key="6">
    <source>
        <dbReference type="SAM" id="Phobius"/>
    </source>
</evidence>
<feature type="transmembrane region" description="Helical" evidence="6">
    <location>
        <begin position="552"/>
        <end position="575"/>
    </location>
</feature>
<gene>
    <name evidence="7" type="ORF">H8Z76_04675</name>
</gene>
<keyword evidence="5 6" id="KW-0472">Membrane</keyword>
<evidence type="ECO:0000256" key="1">
    <source>
        <dbReference type="ARBA" id="ARBA00004141"/>
    </source>
</evidence>
<dbReference type="Proteomes" id="UP000621540">
    <property type="component" value="Unassembled WGS sequence"/>
</dbReference>
<proteinExistence type="predicted"/>
<dbReference type="InterPro" id="IPR045035">
    <property type="entry name" value="YSL-like"/>
</dbReference>
<keyword evidence="8" id="KW-1185">Reference proteome</keyword>
<comment type="caution">
    <text evidence="7">The sequence shown here is derived from an EMBL/GenBank/DDBJ whole genome shotgun (WGS) entry which is preliminary data.</text>
</comment>
<evidence type="ECO:0000256" key="5">
    <source>
        <dbReference type="ARBA" id="ARBA00023136"/>
    </source>
</evidence>
<keyword evidence="3 6" id="KW-0812">Transmembrane</keyword>
<keyword evidence="4 6" id="KW-1133">Transmembrane helix</keyword>
<protein>
    <submittedName>
        <fullName evidence="7">Oligopeptide transporter, OPT family</fullName>
    </submittedName>
</protein>
<feature type="transmembrane region" description="Helical" evidence="6">
    <location>
        <begin position="271"/>
        <end position="299"/>
    </location>
</feature>
<feature type="transmembrane region" description="Helical" evidence="6">
    <location>
        <begin position="376"/>
        <end position="394"/>
    </location>
</feature>
<dbReference type="RefSeq" id="WP_186981788.1">
    <property type="nucleotide sequence ID" value="NZ_JACOQH010000002.1"/>
</dbReference>
<dbReference type="InterPro" id="IPR004813">
    <property type="entry name" value="OPT"/>
</dbReference>
<keyword evidence="2" id="KW-0813">Transport</keyword>
<feature type="transmembrane region" description="Helical" evidence="6">
    <location>
        <begin position="41"/>
        <end position="61"/>
    </location>
</feature>
<sequence length="622" mass="65264">MNEKRKKGGKSELTGTAIAIGVLLAVIFGGANAYLGLRVGMTVSASIPAAVVSMGIIRVVLRRDSVLENNMVQTIGSAGESVAAGAIFTLPALFMWASETGSEPPSFFEIALIALIGGVIGVLFMIPLRSALIVKEHKTLPYPEGKACAEVLMAGEEGGAKAGTVFGGLGLSALYKLIADGFRLFPSEVDFSWKKYKGAGIGMDVLPALLGVGYICGPKVTSYLMAGGTLAWFVLMPLIVLFGGNMILYPADISVGQLFLEQGTWGIWRTYIRYIGAGAVAAGGIISLLKTFPLIIRTFGEAVRMYGKREKEGEQNEDLPMAVVFGGILVVVILMWVIPVIPVTLPGALLIVVFGFFFATVSSRMVGLVGSSNNPVSGMAIATLLFSTMLLKFFGKTGMAGMTAAITIGSVICIIAALAGDTSQDLKTGFLVGATPKKQQIGEMFGILAAALATGGVLYLLNAAWGYGSAELPAPQATLMKMVVEGVMEGNLPWTLVFCGVFLAIIVEILQIPVLPFAVGLYLPVHLSTPMMAGGLIRWYCERKKRDTGRGILYASGLIAGEGLIGILLAVLAIIPAGGGSVADTIDLSGTITLGNWGALLVFALFSVTLWRVTAGKKKEQK</sequence>
<feature type="transmembrane region" description="Helical" evidence="6">
    <location>
        <begin position="12"/>
        <end position="35"/>
    </location>
</feature>
<evidence type="ECO:0000313" key="7">
    <source>
        <dbReference type="EMBL" id="MBC5753332.1"/>
    </source>
</evidence>
<organism evidence="7 8">
    <name type="scientific">Roseburia yibonii</name>
    <dbReference type="NCBI Taxonomy" id="2763063"/>
    <lineage>
        <taxon>Bacteria</taxon>
        <taxon>Bacillati</taxon>
        <taxon>Bacillota</taxon>
        <taxon>Clostridia</taxon>
        <taxon>Lachnospirales</taxon>
        <taxon>Lachnospiraceae</taxon>
        <taxon>Roseburia</taxon>
    </lineage>
</organism>
<dbReference type="EMBL" id="JACOQH010000002">
    <property type="protein sequence ID" value="MBC5753332.1"/>
    <property type="molecule type" value="Genomic_DNA"/>
</dbReference>
<feature type="transmembrane region" description="Helical" evidence="6">
    <location>
        <begin position="441"/>
        <end position="461"/>
    </location>
</feature>
<feature type="transmembrane region" description="Helical" evidence="6">
    <location>
        <begin position="595"/>
        <end position="613"/>
    </location>
</feature>
<feature type="transmembrane region" description="Helical" evidence="6">
    <location>
        <begin position="82"/>
        <end position="98"/>
    </location>
</feature>